<dbReference type="PANTHER" id="PTHR35562">
    <property type="entry name" value="DNA ENDONUCLEASE SMRA-RELATED"/>
    <property type="match status" value="1"/>
</dbReference>
<dbReference type="EMBL" id="CVRL01000045">
    <property type="protein sequence ID" value="CRL12681.1"/>
    <property type="molecule type" value="Genomic_DNA"/>
</dbReference>
<keyword evidence="4" id="KW-1185">Reference proteome</keyword>
<dbReference type="Gene3D" id="3.30.1370.110">
    <property type="match status" value="1"/>
</dbReference>
<dbReference type="Pfam" id="PF01713">
    <property type="entry name" value="Smr"/>
    <property type="match status" value="1"/>
</dbReference>
<name>A0A0H5D6D8_9RHOB</name>
<evidence type="ECO:0000313" key="3">
    <source>
        <dbReference type="EMBL" id="CRL12681.1"/>
    </source>
</evidence>
<evidence type="ECO:0000256" key="1">
    <source>
        <dbReference type="SAM" id="MobiDB-lite"/>
    </source>
</evidence>
<feature type="compositionally biased region" description="Basic and acidic residues" evidence="1">
    <location>
        <begin position="17"/>
        <end position="28"/>
    </location>
</feature>
<feature type="compositionally biased region" description="Pro residues" evidence="1">
    <location>
        <begin position="33"/>
        <end position="49"/>
    </location>
</feature>
<dbReference type="InterPro" id="IPR036063">
    <property type="entry name" value="Smr_dom_sf"/>
</dbReference>
<organism evidence="3 4">
    <name type="scientific">Phaeobacter italicus</name>
    <dbReference type="NCBI Taxonomy" id="481446"/>
    <lineage>
        <taxon>Bacteria</taxon>
        <taxon>Pseudomonadati</taxon>
        <taxon>Pseudomonadota</taxon>
        <taxon>Alphaproteobacteria</taxon>
        <taxon>Rhodobacterales</taxon>
        <taxon>Roseobacteraceae</taxon>
        <taxon>Phaeobacter</taxon>
    </lineage>
</organism>
<evidence type="ECO:0000259" key="2">
    <source>
        <dbReference type="PROSITE" id="PS50828"/>
    </source>
</evidence>
<dbReference type="STRING" id="481446.NIT7645_02884"/>
<dbReference type="Proteomes" id="UP000043764">
    <property type="component" value="Unassembled WGS sequence"/>
</dbReference>
<reference evidence="4" key="1">
    <citation type="submission" date="2015-05" db="EMBL/GenBank/DDBJ databases">
        <authorList>
            <person name="Rodrigo-Torres Lidia"/>
            <person name="Arahal R.David."/>
        </authorList>
    </citation>
    <scope>NUCLEOTIDE SEQUENCE [LARGE SCALE GENOMIC DNA]</scope>
    <source>
        <strain evidence="4">CECT 7321</strain>
    </source>
</reference>
<proteinExistence type="predicted"/>
<dbReference type="RefSeq" id="WP_050674287.1">
    <property type="nucleotide sequence ID" value="NZ_CVRL01000045.1"/>
</dbReference>
<accession>A0A0H5D6D8</accession>
<dbReference type="PROSITE" id="PS50828">
    <property type="entry name" value="SMR"/>
    <property type="match status" value="1"/>
</dbReference>
<dbReference type="InterPro" id="IPR002625">
    <property type="entry name" value="Smr_dom"/>
</dbReference>
<sequence>MTRRKLTSGEIELWHRVAKQTERLHPEARPSPATNPLPKPKPKKSPPVPSERFKPEMFELGAHAKPKSARHDLKPTVASSLRAAPVQMDGKAYRKMTRGKLKPEGKLDLHGMRVDSAHPALVRFVMSAHASGKRLVLVITGKGKDRDEPGPMPVPRGVLRHQVPQWLSLPPLANVVLQVTPAHVSHGGGGAYYVYLRRHR</sequence>
<feature type="region of interest" description="Disordered" evidence="1">
    <location>
        <begin position="17"/>
        <end position="56"/>
    </location>
</feature>
<gene>
    <name evidence="3" type="ORF">NIT7321_03561</name>
</gene>
<dbReference type="PANTHER" id="PTHR35562:SF2">
    <property type="entry name" value="DNA ENDONUCLEASE SMRA-RELATED"/>
    <property type="match status" value="1"/>
</dbReference>
<dbReference type="SMART" id="SM00463">
    <property type="entry name" value="SMR"/>
    <property type="match status" value="1"/>
</dbReference>
<dbReference type="AlphaFoldDB" id="A0A0H5D6D8"/>
<evidence type="ECO:0000313" key="4">
    <source>
        <dbReference type="Proteomes" id="UP000043764"/>
    </source>
</evidence>
<dbReference type="SUPFAM" id="SSF160443">
    <property type="entry name" value="SMR domain-like"/>
    <property type="match status" value="1"/>
</dbReference>
<protein>
    <submittedName>
        <fullName evidence="3">Smr domain protein</fullName>
    </submittedName>
</protein>
<feature type="domain" description="Smr" evidence="2">
    <location>
        <begin position="107"/>
        <end position="197"/>
    </location>
</feature>